<dbReference type="AlphaFoldDB" id="A0A0C4S583"/>
<sequence>MFEDLSDFHAWLARRRRANTYRITRVPLTDLDGWDFEEETGNLVHRSGQFYSIEGLEVHTDHRAAGSWTQPIIVQPEIGILGILIKEFDGVPHCLMQAKMEPGNINTLQLSPTVQATRSNYSGVHRGQPVPYLEEFVAPRRGRVVFDALQSEQGSWFLTKRNRNLIIEVTGDVPVLDDFCWLSVPQLHELLLVENLVNMDSRTVLAGLPTRPADADTGPIAHDAGALHSTGQILSWLTEAKTRYSLRRRRIPLNAVREWTRSPDEIAHDRGRYFRVIGIDVEASNREVRRWSQPMLAPLYEGVVAFLCRWTGPTYHVLVQARTEAGTADVVEMSPTVTCAPANYEGLPPGRRPLFLDYALAAPASRITLDVRQSEEGGRFWHAENRYLLVDVPDDFPIHVSDDFIWVSVSQLESFVRYGNHVSVEARSLLACLHARLATGAPAAAGGIPAAARPQAAP</sequence>
<protein>
    <submittedName>
        <fullName evidence="2">NDP-hexose 2,3-dehydratase</fullName>
    </submittedName>
</protein>
<organism evidence="2">
    <name type="scientific">uncultured bacterium BAC-AB1442/1414/561</name>
    <dbReference type="NCBI Taxonomy" id="1562172"/>
    <lineage>
        <taxon>Bacteria</taxon>
        <taxon>environmental samples</taxon>
    </lineage>
</organism>
<reference evidence="2" key="1">
    <citation type="submission" date="2014-02" db="EMBL/GenBank/DDBJ databases">
        <title>Arenimycins C and D, pentangular polyphenols produced by an eDNA-derived gene cluster.</title>
        <authorList>
            <person name="Kang H.-S."/>
            <person name="Brady S.F."/>
        </authorList>
    </citation>
    <scope>NUCLEOTIDE SEQUENCE</scope>
</reference>
<gene>
    <name evidence="2" type="primary">arn34</name>
</gene>
<dbReference type="Gene3D" id="3.90.79.40">
    <property type="entry name" value="EvaA sugar 2,3-dehydratase subunit"/>
    <property type="match status" value="2"/>
</dbReference>
<feature type="domain" description="dTDP-4-dehydro-6-deoxy-alpha-D-glucopyranose 2,3-dehydratase" evidence="1">
    <location>
        <begin position="7"/>
        <end position="208"/>
    </location>
</feature>
<evidence type="ECO:0000259" key="1">
    <source>
        <dbReference type="Pfam" id="PF03559"/>
    </source>
</evidence>
<dbReference type="InterPro" id="IPR005212">
    <property type="entry name" value="EvaA-like"/>
</dbReference>
<dbReference type="Pfam" id="PF03559">
    <property type="entry name" value="Hexose_dehydrat"/>
    <property type="match status" value="2"/>
</dbReference>
<feature type="domain" description="dTDP-4-dehydro-6-deoxy-alpha-D-glucopyranose 2,3-dehydratase" evidence="1">
    <location>
        <begin position="231"/>
        <end position="433"/>
    </location>
</feature>
<proteinExistence type="predicted"/>
<accession>A0A0C4S583</accession>
<dbReference type="GO" id="GO:0016829">
    <property type="term" value="F:lyase activity"/>
    <property type="evidence" value="ECO:0007669"/>
    <property type="project" value="InterPro"/>
</dbReference>
<dbReference type="EMBL" id="KJ440489">
    <property type="protein sequence ID" value="AIW63013.1"/>
    <property type="molecule type" value="Genomic_DNA"/>
</dbReference>
<evidence type="ECO:0000313" key="2">
    <source>
        <dbReference type="EMBL" id="AIW63013.1"/>
    </source>
</evidence>
<name>A0A0C4S583_9BACT</name>
<dbReference type="InterPro" id="IPR038153">
    <property type="entry name" value="EvaA-like_sf"/>
</dbReference>